<evidence type="ECO:0000256" key="4">
    <source>
        <dbReference type="ARBA" id="ARBA00023157"/>
    </source>
</evidence>
<evidence type="ECO:0000256" key="1">
    <source>
        <dbReference type="ARBA" id="ARBA00004613"/>
    </source>
</evidence>
<evidence type="ECO:0000259" key="6">
    <source>
        <dbReference type="PROSITE" id="PS00799"/>
    </source>
</evidence>
<evidence type="ECO:0000313" key="7">
    <source>
        <dbReference type="EMBL" id="KAL1256005.1"/>
    </source>
</evidence>
<comment type="similarity">
    <text evidence="2">Belongs to the granulin family.</text>
</comment>
<keyword evidence="5" id="KW-0732">Signal</keyword>
<feature type="domain" description="Granulins" evidence="6">
    <location>
        <begin position="243"/>
        <end position="256"/>
    </location>
</feature>
<dbReference type="InterPro" id="IPR037277">
    <property type="entry name" value="Granulin_sf"/>
</dbReference>
<evidence type="ECO:0000256" key="2">
    <source>
        <dbReference type="ARBA" id="ARBA00010093"/>
    </source>
</evidence>
<dbReference type="Proteomes" id="UP001558613">
    <property type="component" value="Unassembled WGS sequence"/>
</dbReference>
<keyword evidence="4" id="KW-1015">Disulfide bond</keyword>
<dbReference type="SMART" id="SM00277">
    <property type="entry name" value="GRAN"/>
    <property type="match status" value="2"/>
</dbReference>
<protein>
    <recommendedName>
        <fullName evidence="6">Granulins domain-containing protein</fullName>
    </recommendedName>
</protein>
<dbReference type="PANTHER" id="PTHR12274">
    <property type="entry name" value="GRANULIN"/>
    <property type="match status" value="1"/>
</dbReference>
<accession>A0ABR3LU54</accession>
<gene>
    <name evidence="7" type="ORF">QQF64_014066</name>
</gene>
<dbReference type="SUPFAM" id="SSF57277">
    <property type="entry name" value="Granulin repeat"/>
    <property type="match status" value="4"/>
</dbReference>
<name>A0ABR3LU54_9TELE</name>
<dbReference type="InterPro" id="IPR039036">
    <property type="entry name" value="Granulin_fam"/>
</dbReference>
<dbReference type="Gene3D" id="2.10.25.160">
    <property type="entry name" value="Granulin"/>
    <property type="match status" value="3"/>
</dbReference>
<feature type="chain" id="PRO_5046342528" description="Granulins domain-containing protein" evidence="5">
    <location>
        <begin position="16"/>
        <end position="324"/>
    </location>
</feature>
<dbReference type="Pfam" id="PF00396">
    <property type="entry name" value="Granulin"/>
    <property type="match status" value="2"/>
</dbReference>
<comment type="caution">
    <text evidence="7">The sequence shown here is derived from an EMBL/GenBank/DDBJ whole genome shotgun (WGS) entry which is preliminary data.</text>
</comment>
<keyword evidence="3" id="KW-0964">Secreted</keyword>
<dbReference type="InterPro" id="IPR000118">
    <property type="entry name" value="Granulin"/>
</dbReference>
<keyword evidence="8" id="KW-1185">Reference proteome</keyword>
<organism evidence="7 8">
    <name type="scientific">Cirrhinus molitorella</name>
    <name type="common">mud carp</name>
    <dbReference type="NCBI Taxonomy" id="172907"/>
    <lineage>
        <taxon>Eukaryota</taxon>
        <taxon>Metazoa</taxon>
        <taxon>Chordata</taxon>
        <taxon>Craniata</taxon>
        <taxon>Vertebrata</taxon>
        <taxon>Euteleostomi</taxon>
        <taxon>Actinopterygii</taxon>
        <taxon>Neopterygii</taxon>
        <taxon>Teleostei</taxon>
        <taxon>Ostariophysi</taxon>
        <taxon>Cypriniformes</taxon>
        <taxon>Cyprinidae</taxon>
        <taxon>Labeoninae</taxon>
        <taxon>Labeonini</taxon>
        <taxon>Cirrhinus</taxon>
    </lineage>
</organism>
<proteinExistence type="inferred from homology"/>
<evidence type="ECO:0000256" key="3">
    <source>
        <dbReference type="ARBA" id="ARBA00022525"/>
    </source>
</evidence>
<feature type="domain" description="Granulins" evidence="6">
    <location>
        <begin position="69"/>
        <end position="82"/>
    </location>
</feature>
<feature type="signal peptide" evidence="5">
    <location>
        <begin position="1"/>
        <end position="15"/>
    </location>
</feature>
<evidence type="ECO:0000256" key="5">
    <source>
        <dbReference type="SAM" id="SignalP"/>
    </source>
</evidence>
<dbReference type="PANTHER" id="PTHR12274:SF3">
    <property type="entry name" value="PROGRANULIN"/>
    <property type="match status" value="1"/>
</dbReference>
<evidence type="ECO:0000313" key="8">
    <source>
        <dbReference type="Proteomes" id="UP001558613"/>
    </source>
</evidence>
<dbReference type="EMBL" id="JAYMGO010000019">
    <property type="protein sequence ID" value="KAL1256005.1"/>
    <property type="molecule type" value="Genomic_DNA"/>
</dbReference>
<reference evidence="7 8" key="1">
    <citation type="submission" date="2023-09" db="EMBL/GenBank/DDBJ databases">
        <authorList>
            <person name="Wang M."/>
        </authorList>
    </citation>
    <scope>NUCLEOTIDE SEQUENCE [LARGE SCALE GENOMIC DNA]</scope>
    <source>
        <strain evidence="7">GT-2023</strain>
        <tissue evidence="7">Liver</tissue>
    </source>
</reference>
<sequence>MVPVLMLLMAALVAADEPMIDLSGPAESDNAFVSVIHCDSTTVCPDGTTCCLSPTGTWGCCPYSLGQCCRDGLHCCPHGYHCDSTSTHCLRGWLKLPSSSRMATTAIQKPQALKLQDQPEMVHCDGNVYCSVDRFCCKTAAGQWGCCNEMVFITRDYFSVFLSRRSRRRPRPGKMVPVLMLLLAALVAADEPMIDLSGPAESDSVSVSVVHCTATIVCPDRTTCCLSPYGVWFCCPFSMGQCCRDGYHCCPHGYYCDSTMTCVRGWLKLSASSQMATKATQKPQTEMVHCDGNVYCPADQFCCKTATGQWGCCSGFGVAHKQSL</sequence>
<dbReference type="PROSITE" id="PS00799">
    <property type="entry name" value="GRANULINS"/>
    <property type="match status" value="2"/>
</dbReference>
<comment type="subcellular location">
    <subcellularLocation>
        <location evidence="1">Secreted</location>
    </subcellularLocation>
</comment>